<reference evidence="1 2" key="1">
    <citation type="journal article" date="2013" name="Curr. Biol.">
        <title>Shared signatures of parasitism and phylogenomics unite Cryptomycota and microsporidia.</title>
        <authorList>
            <person name="James T.Y."/>
            <person name="Pelin A."/>
            <person name="Bonen L."/>
            <person name="Ahrendt S."/>
            <person name="Sain D."/>
            <person name="Corradi N."/>
            <person name="Stajich J.E."/>
        </authorList>
    </citation>
    <scope>NUCLEOTIDE SEQUENCE [LARGE SCALE GENOMIC DNA]</scope>
    <source>
        <strain evidence="1 2">CSF55</strain>
    </source>
</reference>
<dbReference type="EMBL" id="KE560866">
    <property type="protein sequence ID" value="EPZ35116.1"/>
    <property type="molecule type" value="Genomic_DNA"/>
</dbReference>
<dbReference type="HOGENOM" id="CLU_2943081_0_0_1"/>
<evidence type="ECO:0000313" key="2">
    <source>
        <dbReference type="Proteomes" id="UP000030755"/>
    </source>
</evidence>
<protein>
    <submittedName>
        <fullName evidence="1">Uncharacterized protein</fullName>
    </submittedName>
</protein>
<evidence type="ECO:0000313" key="1">
    <source>
        <dbReference type="EMBL" id="EPZ35116.1"/>
    </source>
</evidence>
<dbReference type="Proteomes" id="UP000030755">
    <property type="component" value="Unassembled WGS sequence"/>
</dbReference>
<name>A0A075B2F9_ROZAC</name>
<accession>A0A075B2F9</accession>
<gene>
    <name evidence="1" type="ORF">O9G_003488</name>
</gene>
<keyword evidence="2" id="KW-1185">Reference proteome</keyword>
<organism evidence="1 2">
    <name type="scientific">Rozella allomycis (strain CSF55)</name>
    <dbReference type="NCBI Taxonomy" id="988480"/>
    <lineage>
        <taxon>Eukaryota</taxon>
        <taxon>Fungi</taxon>
        <taxon>Fungi incertae sedis</taxon>
        <taxon>Cryptomycota</taxon>
        <taxon>Cryptomycota incertae sedis</taxon>
        <taxon>Rozella</taxon>
    </lineage>
</organism>
<proteinExistence type="predicted"/>
<dbReference type="AlphaFoldDB" id="A0A075B2F9"/>
<sequence>MDAKSEKYAEWNRSLNRLTSIIQNDINFDHLAQQVLSLKNITKKQTALLMAKNKNIEIEN</sequence>